<name>A0AAN7Q8A4_9COLE</name>
<keyword evidence="1" id="KW-0539">Nucleus</keyword>
<feature type="domain" description="BESS" evidence="3">
    <location>
        <begin position="136"/>
        <end position="175"/>
    </location>
</feature>
<dbReference type="EMBL" id="JARPUR010000002">
    <property type="protein sequence ID" value="KAK4882425.1"/>
    <property type="molecule type" value="Genomic_DNA"/>
</dbReference>
<keyword evidence="2" id="KW-0812">Transmembrane</keyword>
<keyword evidence="5" id="KW-1185">Reference proteome</keyword>
<accession>A0AAN7Q8A4</accession>
<evidence type="ECO:0000256" key="2">
    <source>
        <dbReference type="SAM" id="Phobius"/>
    </source>
</evidence>
<sequence>MEVVDIRQKNQILMGLLCDLAAVAIYIIKGINRRKLPRWWIRLVNCRKRQQREYYNLYKEMKLQYYILKFCIFSIYSEDPNRPLSAGVPNEAQLPTIQKTLATPMANSKPMLKSTLSNKNLQKIIEEGLLKGSQPQDEVDMFLLSLAPMLRSFDPATRLQIQIQFHQILLNKLQEN</sequence>
<evidence type="ECO:0000259" key="3">
    <source>
        <dbReference type="PROSITE" id="PS51031"/>
    </source>
</evidence>
<comment type="caution">
    <text evidence="4">The sequence shown here is derived from an EMBL/GenBank/DDBJ whole genome shotgun (WGS) entry which is preliminary data.</text>
</comment>
<dbReference type="GO" id="GO:0003677">
    <property type="term" value="F:DNA binding"/>
    <property type="evidence" value="ECO:0007669"/>
    <property type="project" value="InterPro"/>
</dbReference>
<dbReference type="AlphaFoldDB" id="A0AAN7Q8A4"/>
<keyword evidence="2" id="KW-1133">Transmembrane helix</keyword>
<feature type="transmembrane region" description="Helical" evidence="2">
    <location>
        <begin position="12"/>
        <end position="28"/>
    </location>
</feature>
<evidence type="ECO:0000256" key="1">
    <source>
        <dbReference type="PROSITE-ProRule" id="PRU00371"/>
    </source>
</evidence>
<evidence type="ECO:0000313" key="4">
    <source>
        <dbReference type="EMBL" id="KAK4882425.1"/>
    </source>
</evidence>
<dbReference type="PROSITE" id="PS51031">
    <property type="entry name" value="BESS"/>
    <property type="match status" value="1"/>
</dbReference>
<comment type="subcellular location">
    <subcellularLocation>
        <location evidence="1">Nucleus</location>
    </subcellularLocation>
</comment>
<dbReference type="InterPro" id="IPR004210">
    <property type="entry name" value="BESS_motif"/>
</dbReference>
<dbReference type="Pfam" id="PF02944">
    <property type="entry name" value="BESS"/>
    <property type="match status" value="1"/>
</dbReference>
<reference evidence="5" key="1">
    <citation type="submission" date="2023-01" db="EMBL/GenBank/DDBJ databases">
        <title>Key to firefly adult light organ development and bioluminescence: homeobox transcription factors regulate luciferase expression and transportation to peroxisome.</title>
        <authorList>
            <person name="Fu X."/>
        </authorList>
    </citation>
    <scope>NUCLEOTIDE SEQUENCE [LARGE SCALE GENOMIC DNA]</scope>
</reference>
<protein>
    <recommendedName>
        <fullName evidence="3">BESS domain-containing protein</fullName>
    </recommendedName>
</protein>
<proteinExistence type="predicted"/>
<dbReference type="Proteomes" id="UP001353858">
    <property type="component" value="Unassembled WGS sequence"/>
</dbReference>
<evidence type="ECO:0000313" key="5">
    <source>
        <dbReference type="Proteomes" id="UP001353858"/>
    </source>
</evidence>
<gene>
    <name evidence="4" type="ORF">RN001_005744</name>
</gene>
<organism evidence="4 5">
    <name type="scientific">Aquatica leii</name>
    <dbReference type="NCBI Taxonomy" id="1421715"/>
    <lineage>
        <taxon>Eukaryota</taxon>
        <taxon>Metazoa</taxon>
        <taxon>Ecdysozoa</taxon>
        <taxon>Arthropoda</taxon>
        <taxon>Hexapoda</taxon>
        <taxon>Insecta</taxon>
        <taxon>Pterygota</taxon>
        <taxon>Neoptera</taxon>
        <taxon>Endopterygota</taxon>
        <taxon>Coleoptera</taxon>
        <taxon>Polyphaga</taxon>
        <taxon>Elateriformia</taxon>
        <taxon>Elateroidea</taxon>
        <taxon>Lampyridae</taxon>
        <taxon>Luciolinae</taxon>
        <taxon>Aquatica</taxon>
    </lineage>
</organism>
<dbReference type="GO" id="GO:0005634">
    <property type="term" value="C:nucleus"/>
    <property type="evidence" value="ECO:0007669"/>
    <property type="project" value="UniProtKB-SubCell"/>
</dbReference>
<keyword evidence="2" id="KW-0472">Membrane</keyword>